<reference evidence="1 2" key="1">
    <citation type="journal article" date="2024" name="Ann. Entomol. Soc. Am.">
        <title>Genomic analyses of the southern and eastern yellowjacket wasps (Hymenoptera: Vespidae) reveal evolutionary signatures of social life.</title>
        <authorList>
            <person name="Catto M.A."/>
            <person name="Caine P.B."/>
            <person name="Orr S.E."/>
            <person name="Hunt B.G."/>
            <person name="Goodisman M.A.D."/>
        </authorList>
    </citation>
    <scope>NUCLEOTIDE SEQUENCE [LARGE SCALE GENOMIC DNA]</scope>
    <source>
        <strain evidence="1">232</strain>
        <tissue evidence="1">Head and thorax</tissue>
    </source>
</reference>
<organism evidence="1 2">
    <name type="scientific">Vespula maculifrons</name>
    <name type="common">Eastern yellow jacket</name>
    <name type="synonym">Wasp</name>
    <dbReference type="NCBI Taxonomy" id="7453"/>
    <lineage>
        <taxon>Eukaryota</taxon>
        <taxon>Metazoa</taxon>
        <taxon>Ecdysozoa</taxon>
        <taxon>Arthropoda</taxon>
        <taxon>Hexapoda</taxon>
        <taxon>Insecta</taxon>
        <taxon>Pterygota</taxon>
        <taxon>Neoptera</taxon>
        <taxon>Endopterygota</taxon>
        <taxon>Hymenoptera</taxon>
        <taxon>Apocrita</taxon>
        <taxon>Aculeata</taxon>
        <taxon>Vespoidea</taxon>
        <taxon>Vespidae</taxon>
        <taxon>Vespinae</taxon>
        <taxon>Vespula</taxon>
    </lineage>
</organism>
<comment type="caution">
    <text evidence="1">The sequence shown here is derived from an EMBL/GenBank/DDBJ whole genome shotgun (WGS) entry which is preliminary data.</text>
</comment>
<proteinExistence type="predicted"/>
<gene>
    <name evidence="1" type="ORF">V1477_017519</name>
</gene>
<dbReference type="AlphaFoldDB" id="A0ABD2B6A8"/>
<dbReference type="Proteomes" id="UP001607303">
    <property type="component" value="Unassembled WGS sequence"/>
</dbReference>
<name>A0ABD2B6A8_VESMC</name>
<evidence type="ECO:0000313" key="1">
    <source>
        <dbReference type="EMBL" id="KAL2728243.1"/>
    </source>
</evidence>
<accession>A0ABD2B6A8</accession>
<keyword evidence="2" id="KW-1185">Reference proteome</keyword>
<protein>
    <submittedName>
        <fullName evidence="1">Uncharacterized protein</fullName>
    </submittedName>
</protein>
<sequence>MQQPPSGGTWVGNTCEYTEIFADAIPASINEQLIQIYNSLFDFRLKCEVGIHGFERRQQYRLCIGLRAVNLEIFADAIRASINEQSCFGFRGGNLEIFADAIRACINEQLIQIYNNLNAKWGYTASKDENNIGSLVDLYSSWFSCALDFEQ</sequence>
<evidence type="ECO:0000313" key="2">
    <source>
        <dbReference type="Proteomes" id="UP001607303"/>
    </source>
</evidence>
<dbReference type="EMBL" id="JAYRBN010000100">
    <property type="protein sequence ID" value="KAL2728243.1"/>
    <property type="molecule type" value="Genomic_DNA"/>
</dbReference>